<dbReference type="KEGG" id="hhy:Halhy_1702"/>
<dbReference type="STRING" id="760192.Halhy_1702"/>
<name>F4L1T2_HALH1</name>
<protein>
    <submittedName>
        <fullName evidence="1">Uncharacterized protein</fullName>
    </submittedName>
</protein>
<evidence type="ECO:0000313" key="1">
    <source>
        <dbReference type="EMBL" id="AEE49591.1"/>
    </source>
</evidence>
<dbReference type="eggNOG" id="COG5036">
    <property type="taxonomic scope" value="Bacteria"/>
</dbReference>
<proteinExistence type="predicted"/>
<dbReference type="Proteomes" id="UP000008461">
    <property type="component" value="Chromosome"/>
</dbReference>
<dbReference type="AlphaFoldDB" id="F4L1T2"/>
<sequence>MQLKKIQEVLEQFKTHLESEQKEQHLYVYESQKIFQENWDLNVSDLAGMFNRSLNNTQTRRLWNRENYEPKRMMLEFWRMQPDFVKQMFQDLFNEAKSSDGRVGRFVFYCDELLTEYLEKHPRSREGKHFHQDGYQMVSLYLTFRYPDQYTLYALDRFKRLLTTLGTPEIPATHDFERFCKVTRTIWGFMQKDEALMEAHRARLEEGKHYQGESLLPVYELMQII</sequence>
<dbReference type="RefSeq" id="WP_013764145.1">
    <property type="nucleotide sequence ID" value="NC_015510.1"/>
</dbReference>
<gene>
    <name evidence="1" type="ordered locus">Halhy_1702</name>
</gene>
<dbReference type="EMBL" id="CP002691">
    <property type="protein sequence ID" value="AEE49591.1"/>
    <property type="molecule type" value="Genomic_DNA"/>
</dbReference>
<organism evidence="1 2">
    <name type="scientific">Haliscomenobacter hydrossis (strain ATCC 27775 / DSM 1100 / LMG 10767 / O)</name>
    <dbReference type="NCBI Taxonomy" id="760192"/>
    <lineage>
        <taxon>Bacteria</taxon>
        <taxon>Pseudomonadati</taxon>
        <taxon>Bacteroidota</taxon>
        <taxon>Saprospiria</taxon>
        <taxon>Saprospirales</taxon>
        <taxon>Haliscomenobacteraceae</taxon>
        <taxon>Haliscomenobacter</taxon>
    </lineage>
</organism>
<keyword evidence="2" id="KW-1185">Reference proteome</keyword>
<dbReference type="OrthoDB" id="1491878at2"/>
<dbReference type="HOGENOM" id="CLU_1228509_0_0_10"/>
<reference evidence="1 2" key="1">
    <citation type="journal article" date="2011" name="Stand. Genomic Sci.">
        <title>Complete genome sequence of Haliscomenobacter hydrossis type strain (O).</title>
        <authorList>
            <consortium name="US DOE Joint Genome Institute (JGI-PGF)"/>
            <person name="Daligault H."/>
            <person name="Lapidus A."/>
            <person name="Zeytun A."/>
            <person name="Nolan M."/>
            <person name="Lucas S."/>
            <person name="Del Rio T.G."/>
            <person name="Tice H."/>
            <person name="Cheng J.F."/>
            <person name="Tapia R."/>
            <person name="Han C."/>
            <person name="Goodwin L."/>
            <person name="Pitluck S."/>
            <person name="Liolios K."/>
            <person name="Pagani I."/>
            <person name="Ivanova N."/>
            <person name="Huntemann M."/>
            <person name="Mavromatis K."/>
            <person name="Mikhailova N."/>
            <person name="Pati A."/>
            <person name="Chen A."/>
            <person name="Palaniappan K."/>
            <person name="Land M."/>
            <person name="Hauser L."/>
            <person name="Brambilla E.M."/>
            <person name="Rohde M."/>
            <person name="Verbarg S."/>
            <person name="Goker M."/>
            <person name="Bristow J."/>
            <person name="Eisen J.A."/>
            <person name="Markowitz V."/>
            <person name="Hugenholtz P."/>
            <person name="Kyrpides N.C."/>
            <person name="Klenk H.P."/>
            <person name="Woyke T."/>
        </authorList>
    </citation>
    <scope>NUCLEOTIDE SEQUENCE [LARGE SCALE GENOMIC DNA]</scope>
    <source>
        <strain evidence="2">ATCC 27775 / DSM 1100 / LMG 10767 / O</strain>
    </source>
</reference>
<reference key="2">
    <citation type="submission" date="2011-04" db="EMBL/GenBank/DDBJ databases">
        <title>Complete sequence of chromosome of Haliscomenobacter hydrossis DSM 1100.</title>
        <authorList>
            <consortium name="US DOE Joint Genome Institute (JGI-PGF)"/>
            <person name="Lucas S."/>
            <person name="Han J."/>
            <person name="Lapidus A."/>
            <person name="Bruce D."/>
            <person name="Goodwin L."/>
            <person name="Pitluck S."/>
            <person name="Peters L."/>
            <person name="Kyrpides N."/>
            <person name="Mavromatis K."/>
            <person name="Ivanova N."/>
            <person name="Ovchinnikova G."/>
            <person name="Pagani I."/>
            <person name="Daligault H."/>
            <person name="Detter J.C."/>
            <person name="Han C."/>
            <person name="Land M."/>
            <person name="Hauser L."/>
            <person name="Markowitz V."/>
            <person name="Cheng J.-F."/>
            <person name="Hugenholtz P."/>
            <person name="Woyke T."/>
            <person name="Wu D."/>
            <person name="Verbarg S."/>
            <person name="Frueling A."/>
            <person name="Brambilla E."/>
            <person name="Klenk H.-P."/>
            <person name="Eisen J.A."/>
        </authorList>
    </citation>
    <scope>NUCLEOTIDE SEQUENCE</scope>
    <source>
        <strain>DSM 1100</strain>
    </source>
</reference>
<accession>F4L1T2</accession>
<evidence type="ECO:0000313" key="2">
    <source>
        <dbReference type="Proteomes" id="UP000008461"/>
    </source>
</evidence>